<dbReference type="SMART" id="SM00530">
    <property type="entry name" value="HTH_XRE"/>
    <property type="match status" value="1"/>
</dbReference>
<evidence type="ECO:0000313" key="3">
    <source>
        <dbReference type="EMBL" id="MFD2628818.1"/>
    </source>
</evidence>
<evidence type="ECO:0000313" key="4">
    <source>
        <dbReference type="Proteomes" id="UP001597451"/>
    </source>
</evidence>
<name>A0ABW5PZJ8_9BACI</name>
<protein>
    <submittedName>
        <fullName evidence="3">Helix-turn-helix domain-containing protein</fullName>
    </submittedName>
</protein>
<dbReference type="PANTHER" id="PTHR46558">
    <property type="entry name" value="TRACRIPTIONAL REGULATORY PROTEIN-RELATED-RELATED"/>
    <property type="match status" value="1"/>
</dbReference>
<dbReference type="Gene3D" id="1.10.260.40">
    <property type="entry name" value="lambda repressor-like DNA-binding domains"/>
    <property type="match status" value="1"/>
</dbReference>
<dbReference type="SUPFAM" id="SSF47413">
    <property type="entry name" value="lambda repressor-like DNA-binding domains"/>
    <property type="match status" value="1"/>
</dbReference>
<organism evidence="3 4">
    <name type="scientific">Oceanobacillus kapialis</name>
    <dbReference type="NCBI Taxonomy" id="481353"/>
    <lineage>
        <taxon>Bacteria</taxon>
        <taxon>Bacillati</taxon>
        <taxon>Bacillota</taxon>
        <taxon>Bacilli</taxon>
        <taxon>Bacillales</taxon>
        <taxon>Bacillaceae</taxon>
        <taxon>Oceanobacillus</taxon>
    </lineage>
</organism>
<evidence type="ECO:0000259" key="2">
    <source>
        <dbReference type="PROSITE" id="PS50943"/>
    </source>
</evidence>
<feature type="domain" description="HTH cro/C1-type" evidence="2">
    <location>
        <begin position="6"/>
        <end position="60"/>
    </location>
</feature>
<evidence type="ECO:0000256" key="1">
    <source>
        <dbReference type="ARBA" id="ARBA00023125"/>
    </source>
</evidence>
<accession>A0ABW5PZJ8</accession>
<proteinExistence type="predicted"/>
<keyword evidence="1" id="KW-0238">DNA-binding</keyword>
<dbReference type="InterPro" id="IPR010982">
    <property type="entry name" value="Lambda_DNA-bd_dom_sf"/>
</dbReference>
<dbReference type="EMBL" id="JBHUMX010000019">
    <property type="protein sequence ID" value="MFD2628818.1"/>
    <property type="molecule type" value="Genomic_DNA"/>
</dbReference>
<dbReference type="PANTHER" id="PTHR46558:SF11">
    <property type="entry name" value="HTH-TYPE TRANSCRIPTIONAL REGULATOR XRE"/>
    <property type="match status" value="1"/>
</dbReference>
<comment type="caution">
    <text evidence="3">The sequence shown here is derived from an EMBL/GenBank/DDBJ whole genome shotgun (WGS) entry which is preliminary data.</text>
</comment>
<dbReference type="InterPro" id="IPR001387">
    <property type="entry name" value="Cro/C1-type_HTH"/>
</dbReference>
<keyword evidence="4" id="KW-1185">Reference proteome</keyword>
<dbReference type="PROSITE" id="PS50943">
    <property type="entry name" value="HTH_CROC1"/>
    <property type="match status" value="1"/>
</dbReference>
<sequence length="134" mass="15742">MLKNRLISLRKQKGLSQYEAADRLGFSRGKLSNYEQGTRQPDYGTLEVIADFYDVSIDYLLGRSANRKSPKDDTYDSMEKINDLLRKYNIDQSGFFDIEKWKNLGPEEIKQLESYFQFVVQEAEKHNSKKQQED</sequence>
<gene>
    <name evidence="3" type="ORF">ACFSUN_08460</name>
</gene>
<dbReference type="Pfam" id="PF01381">
    <property type="entry name" value="HTH_3"/>
    <property type="match status" value="1"/>
</dbReference>
<dbReference type="Proteomes" id="UP001597451">
    <property type="component" value="Unassembled WGS sequence"/>
</dbReference>
<reference evidence="4" key="1">
    <citation type="journal article" date="2019" name="Int. J. Syst. Evol. Microbiol.">
        <title>The Global Catalogue of Microorganisms (GCM) 10K type strain sequencing project: providing services to taxonomists for standard genome sequencing and annotation.</title>
        <authorList>
            <consortium name="The Broad Institute Genomics Platform"/>
            <consortium name="The Broad Institute Genome Sequencing Center for Infectious Disease"/>
            <person name="Wu L."/>
            <person name="Ma J."/>
        </authorList>
    </citation>
    <scope>NUCLEOTIDE SEQUENCE [LARGE SCALE GENOMIC DNA]</scope>
    <source>
        <strain evidence="4">TISTR 1858</strain>
    </source>
</reference>
<dbReference type="CDD" id="cd00093">
    <property type="entry name" value="HTH_XRE"/>
    <property type="match status" value="1"/>
</dbReference>
<dbReference type="RefSeq" id="WP_379561565.1">
    <property type="nucleotide sequence ID" value="NZ_JBHUMX010000019.1"/>
</dbReference>